<keyword evidence="1" id="KW-1133">Transmembrane helix</keyword>
<evidence type="ECO:0000256" key="1">
    <source>
        <dbReference type="SAM" id="Phobius"/>
    </source>
</evidence>
<dbReference type="Proteomes" id="UP000001600">
    <property type="component" value="Chromosome 1"/>
</dbReference>
<sequence length="50" mass="5923">MTKHLMSWLPDRPAREGICAGMIGNVILWVFMMIADMRFYFLLGVKKYDR</sequence>
<dbReference type="HOGENOM" id="CLU_3113763_0_0_5"/>
<gene>
    <name evidence="2" type="ordered locus">Arad_1940</name>
</gene>
<dbReference type="EMBL" id="CP000628">
    <property type="protein sequence ID" value="ACM26253.1"/>
    <property type="molecule type" value="Genomic_DNA"/>
</dbReference>
<proteinExistence type="predicted"/>
<feature type="transmembrane region" description="Helical" evidence="1">
    <location>
        <begin position="20"/>
        <end position="43"/>
    </location>
</feature>
<evidence type="ECO:0000313" key="2">
    <source>
        <dbReference type="EMBL" id="ACM26253.1"/>
    </source>
</evidence>
<name>B9JDQ2_RHIR8</name>
<dbReference type="AlphaFoldDB" id="B9JDQ2"/>
<keyword evidence="1" id="KW-0472">Membrane</keyword>
<accession>B9JDQ2</accession>
<reference evidence="2 3" key="1">
    <citation type="journal article" date="2009" name="J. Bacteriol.">
        <title>Genome sequences of three Agrobacterium biovars help elucidate the evolution of multichromosome genomes in bacteria.</title>
        <authorList>
            <person name="Slater S.C."/>
            <person name="Goldman B.S."/>
            <person name="Goodner B."/>
            <person name="Setubal J.C."/>
            <person name="Farrand S.K."/>
            <person name="Nester E.W."/>
            <person name="Burr T.J."/>
            <person name="Banta L."/>
            <person name="Dickerman A.W."/>
            <person name="Paulsen I."/>
            <person name="Otten L."/>
            <person name="Suen G."/>
            <person name="Welch R."/>
            <person name="Almeida N.F."/>
            <person name="Arnold F."/>
            <person name="Burton O.T."/>
            <person name="Du Z."/>
            <person name="Ewing A."/>
            <person name="Godsy E."/>
            <person name="Heisel S."/>
            <person name="Houmiel K.L."/>
            <person name="Jhaveri J."/>
            <person name="Lu J."/>
            <person name="Miller N.M."/>
            <person name="Norton S."/>
            <person name="Chen Q."/>
            <person name="Phoolcharoen W."/>
            <person name="Ohlin V."/>
            <person name="Ondrusek D."/>
            <person name="Pride N."/>
            <person name="Stricklin S.L."/>
            <person name="Sun J."/>
            <person name="Wheeler C."/>
            <person name="Wilson L."/>
            <person name="Zhu H."/>
            <person name="Wood D.W."/>
        </authorList>
    </citation>
    <scope>NUCLEOTIDE SEQUENCE [LARGE SCALE GENOMIC DNA]</scope>
    <source>
        <strain evidence="3">K84 / ATCC BAA-868</strain>
    </source>
</reference>
<organism evidence="2 3">
    <name type="scientific">Rhizobium rhizogenes (strain K84 / ATCC BAA-868)</name>
    <name type="common">Agrobacterium radiobacter</name>
    <dbReference type="NCBI Taxonomy" id="311403"/>
    <lineage>
        <taxon>Bacteria</taxon>
        <taxon>Pseudomonadati</taxon>
        <taxon>Pseudomonadota</taxon>
        <taxon>Alphaproteobacteria</taxon>
        <taxon>Hyphomicrobiales</taxon>
        <taxon>Rhizobiaceae</taxon>
        <taxon>Rhizobium/Agrobacterium group</taxon>
        <taxon>Rhizobium</taxon>
    </lineage>
</organism>
<keyword evidence="1" id="KW-0812">Transmembrane</keyword>
<dbReference type="STRING" id="311403.Arad_1940"/>
<protein>
    <submittedName>
        <fullName evidence="2">Uncharacterized protein</fullName>
    </submittedName>
</protein>
<evidence type="ECO:0000313" key="3">
    <source>
        <dbReference type="Proteomes" id="UP000001600"/>
    </source>
</evidence>
<dbReference type="KEGG" id="ara:Arad_1940"/>